<protein>
    <submittedName>
        <fullName evidence="1">Uncharacterized protein</fullName>
    </submittedName>
</protein>
<gene>
    <name evidence="1" type="ORF">ILYODFUR_006441</name>
</gene>
<accession>A0ABV0V2W3</accession>
<reference evidence="1 2" key="1">
    <citation type="submission" date="2021-06" db="EMBL/GenBank/DDBJ databases">
        <authorList>
            <person name="Palmer J.M."/>
        </authorList>
    </citation>
    <scope>NUCLEOTIDE SEQUENCE [LARGE SCALE GENOMIC DNA]</scope>
    <source>
        <strain evidence="2">if_2019</strain>
        <tissue evidence="1">Muscle</tissue>
    </source>
</reference>
<proteinExistence type="predicted"/>
<comment type="caution">
    <text evidence="1">The sequence shown here is derived from an EMBL/GenBank/DDBJ whole genome shotgun (WGS) entry which is preliminary data.</text>
</comment>
<dbReference type="Proteomes" id="UP001482620">
    <property type="component" value="Unassembled WGS sequence"/>
</dbReference>
<keyword evidence="2" id="KW-1185">Reference proteome</keyword>
<dbReference type="EMBL" id="JAHRIQ010093079">
    <property type="protein sequence ID" value="MEQ2250985.1"/>
    <property type="molecule type" value="Genomic_DNA"/>
</dbReference>
<sequence length="136" mass="14651">MLWFPVRAINPLMRWKCDREISAVLLTAGRCDSDSSSALRCNRGNFNSHFRRSSETVVIIAYSPGWAAVLPDRPIGGVLSPFAALSSASSGFTSKQRISELINKSAGVGKRELCSSLTKTQSGATGGRSHTSFTQL</sequence>
<evidence type="ECO:0000313" key="2">
    <source>
        <dbReference type="Proteomes" id="UP001482620"/>
    </source>
</evidence>
<name>A0ABV0V2W3_9TELE</name>
<organism evidence="1 2">
    <name type="scientific">Ilyodon furcidens</name>
    <name type="common">goldbreast splitfin</name>
    <dbReference type="NCBI Taxonomy" id="33524"/>
    <lineage>
        <taxon>Eukaryota</taxon>
        <taxon>Metazoa</taxon>
        <taxon>Chordata</taxon>
        <taxon>Craniata</taxon>
        <taxon>Vertebrata</taxon>
        <taxon>Euteleostomi</taxon>
        <taxon>Actinopterygii</taxon>
        <taxon>Neopterygii</taxon>
        <taxon>Teleostei</taxon>
        <taxon>Neoteleostei</taxon>
        <taxon>Acanthomorphata</taxon>
        <taxon>Ovalentaria</taxon>
        <taxon>Atherinomorphae</taxon>
        <taxon>Cyprinodontiformes</taxon>
        <taxon>Goodeidae</taxon>
        <taxon>Ilyodon</taxon>
    </lineage>
</organism>
<evidence type="ECO:0000313" key="1">
    <source>
        <dbReference type="EMBL" id="MEQ2250985.1"/>
    </source>
</evidence>